<keyword evidence="3" id="KW-1185">Reference proteome</keyword>
<dbReference type="EMBL" id="PJEX01000459">
    <property type="protein sequence ID" value="TKW49937.1"/>
    <property type="molecule type" value="Genomic_DNA"/>
</dbReference>
<comment type="caution">
    <text evidence="2">The sequence shown here is derived from an EMBL/GenBank/DDBJ whole genome shotgun (WGS) entry which is preliminary data.</text>
</comment>
<gene>
    <name evidence="2" type="ORF">CTA1_4639</name>
</gene>
<sequence>MLVSEYRDMLQPRSHAETRPEMRRPPGLPGPRLPRAPARRISVHRTHKLASARESIWTRFYM</sequence>
<feature type="compositionally biased region" description="Basic and acidic residues" evidence="1">
    <location>
        <begin position="1"/>
        <end position="24"/>
    </location>
</feature>
<dbReference type="AlphaFoldDB" id="A0A4U6X8Q7"/>
<evidence type="ECO:0000256" key="1">
    <source>
        <dbReference type="SAM" id="MobiDB-lite"/>
    </source>
</evidence>
<reference evidence="2 3" key="1">
    <citation type="journal article" date="2019" name="PLoS ONE">
        <title>Comparative genome analysis indicates high evolutionary potential of pathogenicity genes in Colletotrichum tanaceti.</title>
        <authorList>
            <person name="Lelwala R.V."/>
            <person name="Korhonen P.K."/>
            <person name="Young N.D."/>
            <person name="Scott J.B."/>
            <person name="Ades P.A."/>
            <person name="Gasser R.B."/>
            <person name="Taylor P.W.J."/>
        </authorList>
    </citation>
    <scope>NUCLEOTIDE SEQUENCE [LARGE SCALE GENOMIC DNA]</scope>
    <source>
        <strain evidence="2">BRIP57314</strain>
    </source>
</reference>
<feature type="region of interest" description="Disordered" evidence="1">
    <location>
        <begin position="1"/>
        <end position="38"/>
    </location>
</feature>
<protein>
    <submittedName>
        <fullName evidence="2">Uncharacterized protein</fullName>
    </submittedName>
</protein>
<dbReference type="Proteomes" id="UP000310108">
    <property type="component" value="Unassembled WGS sequence"/>
</dbReference>
<name>A0A4U6X8Q7_9PEZI</name>
<evidence type="ECO:0000313" key="3">
    <source>
        <dbReference type="Proteomes" id="UP000310108"/>
    </source>
</evidence>
<proteinExistence type="predicted"/>
<organism evidence="2 3">
    <name type="scientific">Colletotrichum tanaceti</name>
    <dbReference type="NCBI Taxonomy" id="1306861"/>
    <lineage>
        <taxon>Eukaryota</taxon>
        <taxon>Fungi</taxon>
        <taxon>Dikarya</taxon>
        <taxon>Ascomycota</taxon>
        <taxon>Pezizomycotina</taxon>
        <taxon>Sordariomycetes</taxon>
        <taxon>Hypocreomycetidae</taxon>
        <taxon>Glomerellales</taxon>
        <taxon>Glomerellaceae</taxon>
        <taxon>Colletotrichum</taxon>
        <taxon>Colletotrichum destructivum species complex</taxon>
    </lineage>
</organism>
<evidence type="ECO:0000313" key="2">
    <source>
        <dbReference type="EMBL" id="TKW49937.1"/>
    </source>
</evidence>
<accession>A0A4U6X8Q7</accession>